<dbReference type="InterPro" id="IPR000679">
    <property type="entry name" value="Znf_GATA"/>
</dbReference>
<keyword evidence="2" id="KW-0479">Metal-binding</keyword>
<dbReference type="AlphaFoldDB" id="A0AAD7ABC6"/>
<dbReference type="GO" id="GO:0000122">
    <property type="term" value="P:negative regulation of transcription by RNA polymerase II"/>
    <property type="evidence" value="ECO:0007669"/>
    <property type="project" value="TreeGrafter"/>
</dbReference>
<evidence type="ECO:0000313" key="9">
    <source>
        <dbReference type="EMBL" id="KAJ7354175.1"/>
    </source>
</evidence>
<evidence type="ECO:0000256" key="5">
    <source>
        <dbReference type="ARBA" id="ARBA00023242"/>
    </source>
</evidence>
<evidence type="ECO:0000256" key="6">
    <source>
        <dbReference type="PROSITE-ProRule" id="PRU00094"/>
    </source>
</evidence>
<keyword evidence="4" id="KW-0862">Zinc</keyword>
<dbReference type="EMBL" id="JARIHO010000010">
    <property type="protein sequence ID" value="KAJ7354175.1"/>
    <property type="molecule type" value="Genomic_DNA"/>
</dbReference>
<dbReference type="SUPFAM" id="SSF57716">
    <property type="entry name" value="Glucocorticoid receptor-like (DNA-binding domain)"/>
    <property type="match status" value="2"/>
</dbReference>
<dbReference type="PRINTS" id="PR00619">
    <property type="entry name" value="GATAZNFINGER"/>
</dbReference>
<dbReference type="GO" id="GO:0008270">
    <property type="term" value="F:zinc ion binding"/>
    <property type="evidence" value="ECO:0007669"/>
    <property type="project" value="UniProtKB-KW"/>
</dbReference>
<evidence type="ECO:0000256" key="4">
    <source>
        <dbReference type="ARBA" id="ARBA00022833"/>
    </source>
</evidence>
<dbReference type="Gene3D" id="3.30.50.10">
    <property type="entry name" value="Erythroid Transcription Factor GATA-1, subunit A"/>
    <property type="match status" value="2"/>
</dbReference>
<comment type="caution">
    <text evidence="9">The sequence shown here is derived from an EMBL/GenBank/DDBJ whole genome shotgun (WGS) entry which is preliminary data.</text>
</comment>
<evidence type="ECO:0000313" key="10">
    <source>
        <dbReference type="Proteomes" id="UP001218218"/>
    </source>
</evidence>
<evidence type="ECO:0000259" key="8">
    <source>
        <dbReference type="PROSITE" id="PS50114"/>
    </source>
</evidence>
<dbReference type="SMART" id="SM00401">
    <property type="entry name" value="ZnF_GATA"/>
    <property type="match status" value="2"/>
</dbReference>
<dbReference type="InterPro" id="IPR013088">
    <property type="entry name" value="Znf_NHR/GATA"/>
</dbReference>
<dbReference type="GO" id="GO:0000981">
    <property type="term" value="F:DNA-binding transcription factor activity, RNA polymerase II-specific"/>
    <property type="evidence" value="ECO:0007669"/>
    <property type="project" value="TreeGrafter"/>
</dbReference>
<dbReference type="InterPro" id="IPR039355">
    <property type="entry name" value="Transcription_factor_GATA"/>
</dbReference>
<evidence type="ECO:0000256" key="2">
    <source>
        <dbReference type="ARBA" id="ARBA00022723"/>
    </source>
</evidence>
<dbReference type="GO" id="GO:0005634">
    <property type="term" value="C:nucleus"/>
    <property type="evidence" value="ECO:0007669"/>
    <property type="project" value="UniProtKB-SubCell"/>
</dbReference>
<proteinExistence type="predicted"/>
<evidence type="ECO:0000256" key="3">
    <source>
        <dbReference type="ARBA" id="ARBA00022771"/>
    </source>
</evidence>
<accession>A0AAD7ABC6</accession>
<feature type="domain" description="GATA-type" evidence="8">
    <location>
        <begin position="223"/>
        <end position="269"/>
    </location>
</feature>
<name>A0AAD7ABC6_9AGAR</name>
<dbReference type="PANTHER" id="PTHR10071:SF281">
    <property type="entry name" value="BOX A-BINDING FACTOR-RELATED"/>
    <property type="match status" value="1"/>
</dbReference>
<dbReference type="CDD" id="cd00202">
    <property type="entry name" value="ZnF_GATA"/>
    <property type="match status" value="2"/>
</dbReference>
<evidence type="ECO:0000256" key="1">
    <source>
        <dbReference type="ARBA" id="ARBA00004123"/>
    </source>
</evidence>
<keyword evidence="5" id="KW-0539">Nucleus</keyword>
<dbReference type="GO" id="GO:0000978">
    <property type="term" value="F:RNA polymerase II cis-regulatory region sequence-specific DNA binding"/>
    <property type="evidence" value="ECO:0007669"/>
    <property type="project" value="TreeGrafter"/>
</dbReference>
<gene>
    <name evidence="9" type="ORF">DFH08DRAFT_41794</name>
</gene>
<dbReference type="GO" id="GO:0045944">
    <property type="term" value="P:positive regulation of transcription by RNA polymerase II"/>
    <property type="evidence" value="ECO:0007669"/>
    <property type="project" value="TreeGrafter"/>
</dbReference>
<dbReference type="PROSITE" id="PS00344">
    <property type="entry name" value="GATA_ZN_FINGER_1"/>
    <property type="match status" value="1"/>
</dbReference>
<dbReference type="PANTHER" id="PTHR10071">
    <property type="entry name" value="TRANSCRIPTION FACTOR GATA FAMILY MEMBER"/>
    <property type="match status" value="1"/>
</dbReference>
<evidence type="ECO:0000256" key="7">
    <source>
        <dbReference type="SAM" id="MobiDB-lite"/>
    </source>
</evidence>
<keyword evidence="10" id="KW-1185">Reference proteome</keyword>
<dbReference type="Proteomes" id="UP001218218">
    <property type="component" value="Unassembled WGS sequence"/>
</dbReference>
<protein>
    <recommendedName>
        <fullName evidence="8">GATA-type domain-containing protein</fullName>
    </recommendedName>
</protein>
<sequence length="354" mass="38057">MDPHSAAETVSSDGRWWEFGAASTMPPFTPQMSSMRSFEASSSCGGVPPYFEFGAASNPQYSFPPQTDASMIPFSPSFSPLELHAALDGDVHAYSRRGSVDDGRYWMGEHQQCSNMSSPQWSDTPSCPPDLWDAVMMSSFSAPAHMPSYGLASPPTSTSAYSYGAYPHIAPRPISPSSDSSSGRLSPLSQFGSSAASSRRSSVDSPLLLPRTKPKPGTGAVKPGPGKCCSHCAATATPLWRRNPATRQPLCNACGLYLQQRHKLRPLALIAADASDDEDSSACSVDGDAERGLVGGPECSHCHTRKTSVWRRSKTGAKLCNACGVYARLRGRDRPLELRKNKIKPRCKHAKALK</sequence>
<reference evidence="9" key="1">
    <citation type="submission" date="2023-03" db="EMBL/GenBank/DDBJ databases">
        <title>Massive genome expansion in bonnet fungi (Mycena s.s.) driven by repeated elements and novel gene families across ecological guilds.</title>
        <authorList>
            <consortium name="Lawrence Berkeley National Laboratory"/>
            <person name="Harder C.B."/>
            <person name="Miyauchi S."/>
            <person name="Viragh M."/>
            <person name="Kuo A."/>
            <person name="Thoen E."/>
            <person name="Andreopoulos B."/>
            <person name="Lu D."/>
            <person name="Skrede I."/>
            <person name="Drula E."/>
            <person name="Henrissat B."/>
            <person name="Morin E."/>
            <person name="Kohler A."/>
            <person name="Barry K."/>
            <person name="LaButti K."/>
            <person name="Morin E."/>
            <person name="Salamov A."/>
            <person name="Lipzen A."/>
            <person name="Mereny Z."/>
            <person name="Hegedus B."/>
            <person name="Baldrian P."/>
            <person name="Stursova M."/>
            <person name="Weitz H."/>
            <person name="Taylor A."/>
            <person name="Grigoriev I.V."/>
            <person name="Nagy L.G."/>
            <person name="Martin F."/>
            <person name="Kauserud H."/>
        </authorList>
    </citation>
    <scope>NUCLEOTIDE SEQUENCE</scope>
    <source>
        <strain evidence="9">CBHHK002</strain>
    </source>
</reference>
<comment type="subcellular location">
    <subcellularLocation>
        <location evidence="1">Nucleus</location>
    </subcellularLocation>
</comment>
<feature type="domain" description="GATA-type" evidence="8">
    <location>
        <begin position="293"/>
        <end position="346"/>
    </location>
</feature>
<dbReference type="Pfam" id="PF00320">
    <property type="entry name" value="GATA"/>
    <property type="match status" value="2"/>
</dbReference>
<dbReference type="PROSITE" id="PS50114">
    <property type="entry name" value="GATA_ZN_FINGER_2"/>
    <property type="match status" value="2"/>
</dbReference>
<feature type="compositionally biased region" description="Low complexity" evidence="7">
    <location>
        <begin position="174"/>
        <end position="211"/>
    </location>
</feature>
<keyword evidence="3 6" id="KW-0863">Zinc-finger</keyword>
<organism evidence="9 10">
    <name type="scientific">Mycena albidolilacea</name>
    <dbReference type="NCBI Taxonomy" id="1033008"/>
    <lineage>
        <taxon>Eukaryota</taxon>
        <taxon>Fungi</taxon>
        <taxon>Dikarya</taxon>
        <taxon>Basidiomycota</taxon>
        <taxon>Agaricomycotina</taxon>
        <taxon>Agaricomycetes</taxon>
        <taxon>Agaricomycetidae</taxon>
        <taxon>Agaricales</taxon>
        <taxon>Marasmiineae</taxon>
        <taxon>Mycenaceae</taxon>
        <taxon>Mycena</taxon>
    </lineage>
</organism>
<feature type="region of interest" description="Disordered" evidence="7">
    <location>
        <begin position="174"/>
        <end position="226"/>
    </location>
</feature>